<dbReference type="EMBL" id="LR134289">
    <property type="protein sequence ID" value="VEE05041.1"/>
    <property type="molecule type" value="Genomic_DNA"/>
</dbReference>
<gene>
    <name evidence="2" type="ORF">NCTC11432_00618</name>
</gene>
<proteinExistence type="predicted"/>
<dbReference type="RefSeq" id="WP_002979611.1">
    <property type="nucleotide sequence ID" value="NZ_CP031676.1"/>
</dbReference>
<dbReference type="Proteomes" id="UP000279227">
    <property type="component" value="Chromosome"/>
</dbReference>
<feature type="compositionally biased region" description="Polar residues" evidence="1">
    <location>
        <begin position="70"/>
        <end position="80"/>
    </location>
</feature>
<reference evidence="2 3" key="1">
    <citation type="submission" date="2018-12" db="EMBL/GenBank/DDBJ databases">
        <authorList>
            <consortium name="Pathogen Informatics"/>
        </authorList>
    </citation>
    <scope>NUCLEOTIDE SEQUENCE [LARGE SCALE GENOMIC DNA]</scope>
    <source>
        <strain evidence="2 3">NCTC11432</strain>
    </source>
</reference>
<dbReference type="AlphaFoldDB" id="A0A448AXS2"/>
<dbReference type="GeneID" id="93022213"/>
<feature type="region of interest" description="Disordered" evidence="1">
    <location>
        <begin position="38"/>
        <end position="80"/>
    </location>
</feature>
<dbReference type="KEGG" id="cgle:NCTC11432_00618"/>
<evidence type="ECO:0000256" key="1">
    <source>
        <dbReference type="SAM" id="MobiDB-lite"/>
    </source>
</evidence>
<dbReference type="PROSITE" id="PS51257">
    <property type="entry name" value="PROKAR_LIPOPROTEIN"/>
    <property type="match status" value="1"/>
</dbReference>
<name>A0A448AXS2_CHRGE</name>
<accession>A0A448AXS2</accession>
<evidence type="ECO:0000313" key="2">
    <source>
        <dbReference type="EMBL" id="VEE05041.1"/>
    </source>
</evidence>
<dbReference type="STRING" id="525257.HMPREF0204_13860"/>
<protein>
    <submittedName>
        <fullName evidence="2">Uncharacterized protein</fullName>
    </submittedName>
</protein>
<dbReference type="OrthoDB" id="1275246at2"/>
<evidence type="ECO:0000313" key="3">
    <source>
        <dbReference type="Proteomes" id="UP000279227"/>
    </source>
</evidence>
<organism evidence="2 3">
    <name type="scientific">Chryseobacterium gleum</name>
    <name type="common">Flavobacterium gleum</name>
    <dbReference type="NCBI Taxonomy" id="250"/>
    <lineage>
        <taxon>Bacteria</taxon>
        <taxon>Pseudomonadati</taxon>
        <taxon>Bacteroidota</taxon>
        <taxon>Flavobacteriia</taxon>
        <taxon>Flavobacteriales</taxon>
        <taxon>Weeksellaceae</taxon>
        <taxon>Chryseobacterium group</taxon>
        <taxon>Chryseobacterium</taxon>
    </lineage>
</organism>
<sequence length="80" mass="8790">MKFIMSILLMGVIVLSCKKENRTETSVTTDSVISDTMRTDTVSNVTPMAPVPADTMRTDTVSTKKHADTARTSNNKSPRK</sequence>